<accession>A0A0E3Q9R8</accession>
<dbReference type="GO" id="GO:0008758">
    <property type="term" value="F:UDP-2,3-diacylglucosamine hydrolase activity"/>
    <property type="evidence" value="ECO:0007669"/>
    <property type="project" value="TreeGrafter"/>
</dbReference>
<dbReference type="HOGENOM" id="CLU_803207_0_0_2"/>
<evidence type="ECO:0000313" key="9">
    <source>
        <dbReference type="Proteomes" id="UP000033096"/>
    </source>
</evidence>
<dbReference type="Proteomes" id="UP000033096">
    <property type="component" value="Chromosome"/>
</dbReference>
<keyword evidence="4 6" id="KW-0472">Membrane</keyword>
<keyword evidence="1" id="KW-1003">Cell membrane</keyword>
<keyword evidence="3" id="KW-0479">Metal-binding</keyword>
<keyword evidence="6" id="KW-0812">Transmembrane</keyword>
<feature type="transmembrane region" description="Helical" evidence="6">
    <location>
        <begin position="225"/>
        <end position="245"/>
    </location>
</feature>
<dbReference type="AlphaFoldDB" id="A0A0E3Q9R8"/>
<name>A0A0E3Q9R8_9EURY</name>
<keyword evidence="5" id="KW-0464">Manganese</keyword>
<reference evidence="8 9" key="1">
    <citation type="submission" date="2014-07" db="EMBL/GenBank/DDBJ databases">
        <title>Methanogenic archaea and the global carbon cycle.</title>
        <authorList>
            <person name="Henriksen J.R."/>
            <person name="Luke J."/>
            <person name="Reinhart S."/>
            <person name="Benedict M.N."/>
            <person name="Youngblut N.D."/>
            <person name="Metcalf M.E."/>
            <person name="Whitaker R.J."/>
            <person name="Metcalf W.W."/>
        </authorList>
    </citation>
    <scope>NUCLEOTIDE SEQUENCE [LARGE SCALE GENOMIC DNA]</scope>
    <source>
        <strain evidence="8 9">Z-761</strain>
    </source>
</reference>
<evidence type="ECO:0000259" key="7">
    <source>
        <dbReference type="Pfam" id="PF00149"/>
    </source>
</evidence>
<dbReference type="EMBL" id="CP009520">
    <property type="protein sequence ID" value="AKB45715.1"/>
    <property type="molecule type" value="Genomic_DNA"/>
</dbReference>
<gene>
    <name evidence="8" type="ORF">MSVAZ_3446</name>
</gene>
<dbReference type="InterPro" id="IPR043461">
    <property type="entry name" value="LpxH-like"/>
</dbReference>
<sequence length="353" mass="40789">MNSQMKQAYIVISDVHLGNGECNHKDFCDFLEWVHGLEKQSEVIKCKDKKITIKTPDKIILLGDILDLWNPKNSDRNNIIKDVMKPFYLLTNINCDKIYVVGNHDDSLGELEGKGDFDVLNNGKKIVIYNRHYPKKDKKSGKAHGIKIGNKSYFFLHGHQFDKNQAILKHVNRIWNPINWFQDLFNVKFTKKYWKANFAIFLGLLICDKYFLMREFPQPDFFDNLSWAMIIGFFALSSIPGIVANTQGIIYNSTKPRDKTVEQVIKDKYYQKNRETIDADVVVFGHTHFASSYELKTETGKKLFLNSGCWVGSDIEYNGITCYANTFLYLDESGAYIMTWRGSGNIECIEAFT</sequence>
<evidence type="ECO:0000256" key="4">
    <source>
        <dbReference type="ARBA" id="ARBA00023136"/>
    </source>
</evidence>
<dbReference type="GO" id="GO:0009245">
    <property type="term" value="P:lipid A biosynthetic process"/>
    <property type="evidence" value="ECO:0007669"/>
    <property type="project" value="TreeGrafter"/>
</dbReference>
<evidence type="ECO:0000256" key="3">
    <source>
        <dbReference type="ARBA" id="ARBA00022723"/>
    </source>
</evidence>
<dbReference type="Pfam" id="PF00149">
    <property type="entry name" value="Metallophos"/>
    <property type="match status" value="1"/>
</dbReference>
<dbReference type="GO" id="GO:0016020">
    <property type="term" value="C:membrane"/>
    <property type="evidence" value="ECO:0007669"/>
    <property type="project" value="GOC"/>
</dbReference>
<evidence type="ECO:0000256" key="1">
    <source>
        <dbReference type="ARBA" id="ARBA00022475"/>
    </source>
</evidence>
<dbReference type="Gene3D" id="3.60.21.10">
    <property type="match status" value="1"/>
</dbReference>
<dbReference type="KEGG" id="mvc:MSVAZ_3446"/>
<dbReference type="PANTHER" id="PTHR34990">
    <property type="entry name" value="UDP-2,3-DIACYLGLUCOSAMINE HYDROLASE-RELATED"/>
    <property type="match status" value="1"/>
</dbReference>
<keyword evidence="9" id="KW-1185">Reference proteome</keyword>
<evidence type="ECO:0000256" key="2">
    <source>
        <dbReference type="ARBA" id="ARBA00022519"/>
    </source>
</evidence>
<evidence type="ECO:0000256" key="5">
    <source>
        <dbReference type="ARBA" id="ARBA00023211"/>
    </source>
</evidence>
<organism evidence="8 9">
    <name type="scientific">Methanosarcina vacuolata Z-761</name>
    <dbReference type="NCBI Taxonomy" id="1434123"/>
    <lineage>
        <taxon>Archaea</taxon>
        <taxon>Methanobacteriati</taxon>
        <taxon>Methanobacteriota</taxon>
        <taxon>Stenosarchaea group</taxon>
        <taxon>Methanomicrobia</taxon>
        <taxon>Methanosarcinales</taxon>
        <taxon>Methanosarcinaceae</taxon>
        <taxon>Methanosarcina</taxon>
    </lineage>
</organism>
<dbReference type="InterPro" id="IPR029052">
    <property type="entry name" value="Metallo-depent_PP-like"/>
</dbReference>
<keyword evidence="6" id="KW-1133">Transmembrane helix</keyword>
<evidence type="ECO:0000313" key="8">
    <source>
        <dbReference type="EMBL" id="AKB45715.1"/>
    </source>
</evidence>
<dbReference type="SUPFAM" id="SSF56300">
    <property type="entry name" value="Metallo-dependent phosphatases"/>
    <property type="match status" value="1"/>
</dbReference>
<keyword evidence="2" id="KW-0997">Cell inner membrane</keyword>
<dbReference type="GO" id="GO:0046872">
    <property type="term" value="F:metal ion binding"/>
    <property type="evidence" value="ECO:0007669"/>
    <property type="project" value="UniProtKB-KW"/>
</dbReference>
<dbReference type="InterPro" id="IPR004843">
    <property type="entry name" value="Calcineurin-like_PHP"/>
</dbReference>
<protein>
    <recommendedName>
        <fullName evidence="7">Calcineurin-like phosphoesterase domain-containing protein</fullName>
    </recommendedName>
</protein>
<evidence type="ECO:0000256" key="6">
    <source>
        <dbReference type="SAM" id="Phobius"/>
    </source>
</evidence>
<feature type="domain" description="Calcineurin-like phosphoesterase" evidence="7">
    <location>
        <begin position="10"/>
        <end position="288"/>
    </location>
</feature>
<dbReference type="PATRIC" id="fig|1434123.4.peg.4220"/>
<proteinExistence type="predicted"/>
<feature type="transmembrane region" description="Helical" evidence="6">
    <location>
        <begin position="196"/>
        <end position="213"/>
    </location>
</feature>